<feature type="domain" description="BRCT" evidence="3">
    <location>
        <begin position="103"/>
        <end position="192"/>
    </location>
</feature>
<dbReference type="Proteomes" id="UP000304951">
    <property type="component" value="Unassembled WGS sequence"/>
</dbReference>
<comment type="caution">
    <text evidence="4">The sequence shown here is derived from an EMBL/GenBank/DDBJ whole genome shotgun (WGS) entry which is preliminary data.</text>
</comment>
<feature type="domain" description="BRCT" evidence="3">
    <location>
        <begin position="423"/>
        <end position="506"/>
    </location>
</feature>
<dbReference type="InterPro" id="IPR036420">
    <property type="entry name" value="BRCT_dom_sf"/>
</dbReference>
<accession>A0A4S8SLU9</accession>
<feature type="region of interest" description="Disordered" evidence="2">
    <location>
        <begin position="630"/>
        <end position="772"/>
    </location>
</feature>
<evidence type="ECO:0000313" key="4">
    <source>
        <dbReference type="EMBL" id="THV71595.1"/>
    </source>
</evidence>
<reference evidence="4 5" key="1">
    <citation type="submission" date="2018-10" db="EMBL/GenBank/DDBJ databases">
        <title>Fifty Aureobasidium pullulans genomes reveal a recombining polyextremotolerant generalist.</title>
        <authorList>
            <person name="Gostincar C."/>
            <person name="Turk M."/>
            <person name="Zajc J."/>
            <person name="Gunde-Cimerman N."/>
        </authorList>
    </citation>
    <scope>NUCLEOTIDE SEQUENCE [LARGE SCALE GENOMIC DNA]</scope>
    <source>
        <strain evidence="4 5">EXF-11900</strain>
    </source>
</reference>
<dbReference type="InterPro" id="IPR059215">
    <property type="entry name" value="BRCT2_TopBP1-like"/>
</dbReference>
<dbReference type="AlphaFoldDB" id="A0A4S8SLU9"/>
<organism evidence="4 5">
    <name type="scientific">Aureobasidium pullulans</name>
    <name type="common">Black yeast</name>
    <name type="synonym">Pullularia pullulans</name>
    <dbReference type="NCBI Taxonomy" id="5580"/>
    <lineage>
        <taxon>Eukaryota</taxon>
        <taxon>Fungi</taxon>
        <taxon>Dikarya</taxon>
        <taxon>Ascomycota</taxon>
        <taxon>Pezizomycotina</taxon>
        <taxon>Dothideomycetes</taxon>
        <taxon>Dothideomycetidae</taxon>
        <taxon>Dothideales</taxon>
        <taxon>Saccotheciaceae</taxon>
        <taxon>Aureobasidium</taxon>
    </lineage>
</organism>
<feature type="domain" description="BRCT" evidence="3">
    <location>
        <begin position="310"/>
        <end position="411"/>
    </location>
</feature>
<evidence type="ECO:0000256" key="1">
    <source>
        <dbReference type="ARBA" id="ARBA00022737"/>
    </source>
</evidence>
<dbReference type="GO" id="GO:0033314">
    <property type="term" value="P:mitotic DNA replication checkpoint signaling"/>
    <property type="evidence" value="ECO:0007669"/>
    <property type="project" value="TreeGrafter"/>
</dbReference>
<feature type="compositionally biased region" description="Polar residues" evidence="2">
    <location>
        <begin position="738"/>
        <end position="762"/>
    </location>
</feature>
<dbReference type="SMART" id="SM00292">
    <property type="entry name" value="BRCT"/>
    <property type="match status" value="4"/>
</dbReference>
<feature type="domain" description="BRCT" evidence="3">
    <location>
        <begin position="8"/>
        <end position="81"/>
    </location>
</feature>
<dbReference type="SUPFAM" id="SSF52113">
    <property type="entry name" value="BRCT domain"/>
    <property type="match status" value="4"/>
</dbReference>
<feature type="compositionally biased region" description="Polar residues" evidence="2">
    <location>
        <begin position="240"/>
        <end position="255"/>
    </location>
</feature>
<dbReference type="PANTHER" id="PTHR13561">
    <property type="entry name" value="DNA REPLICATION REGULATOR DPB11-RELATED"/>
    <property type="match status" value="1"/>
</dbReference>
<dbReference type="GO" id="GO:0007095">
    <property type="term" value="P:mitotic G2 DNA damage checkpoint signaling"/>
    <property type="evidence" value="ECO:0007669"/>
    <property type="project" value="TreeGrafter"/>
</dbReference>
<dbReference type="PANTHER" id="PTHR13561:SF20">
    <property type="entry name" value="DNA TOPOISOMERASE 2-BINDING PROTEIN 1"/>
    <property type="match status" value="1"/>
</dbReference>
<dbReference type="CDD" id="cd17731">
    <property type="entry name" value="BRCT_TopBP1_rpt2_like"/>
    <property type="match status" value="1"/>
</dbReference>
<dbReference type="PROSITE" id="PS50172">
    <property type="entry name" value="BRCT"/>
    <property type="match status" value="4"/>
</dbReference>
<evidence type="ECO:0000313" key="5">
    <source>
        <dbReference type="Proteomes" id="UP000304951"/>
    </source>
</evidence>
<dbReference type="GO" id="GO:0006270">
    <property type="term" value="P:DNA replication initiation"/>
    <property type="evidence" value="ECO:0007669"/>
    <property type="project" value="TreeGrafter"/>
</dbReference>
<dbReference type="Gene3D" id="3.40.50.10190">
    <property type="entry name" value="BRCT domain"/>
    <property type="match status" value="4"/>
</dbReference>
<feature type="region of interest" description="Disordered" evidence="2">
    <location>
        <begin position="518"/>
        <end position="599"/>
    </location>
</feature>
<sequence>MPDDAEDGNNNLLRGVVLCSTSLPQELRDKLNDLAKSMGAVHRLDLTADVTHLIVGNIDTPKCKHTAKERPDIHVLKPEWINAIRKAYMEDQDIDVDALAQEYRLPVFYNLHICVTGFEDIDLRQDLIQKIGDNGAHYHGDLTREVTHLIVAKPKGAKYDRAKTWNLKTVSKKWLDESLERGMAVDEDLYHPLAPVEDQGYNAFDRTYQRLPVLGKRQRHVSANTSMEEAGRRKMRRTTSAKLADHSQSMMTSFLSHGGDEPSEVANDQWKDPNNETSRSRTRTRSASPSRSEHDISRHASRGPTPLHEEEHRLFSGISCLVHGHDNKKAAKIDEIITSNGGQIAHSTDALYTALDKDKHQRTVLVLPSEWTSLTKGSIPEVPPETWLVTEWWLERCIKQKIVLDPNHDVLSQPHLRLPIDGFKGMSIATSGMGHDVLHISKVVKLAGASYDETLLPKTSILVVPGAASNPKISYAAKHKILVVLDDWLFSSLQNLTKMPTFDYSVAGQSRQILDHPKFDHTSREAGVAPPQDNRKDGSSAQRLSTIRKRNVAPSLHLYHSGPARPVPQQKTELERRGPFIEEDEDEVKPANENNDELREPIEQYGVETDDPPPFVAENDVIEVDVAQGIQPLQNIPPEVNSARRQSKPKSSGDMEIHPAPSSLQKDKKHESESAGLATADENTSTPSAEAAQANQVRLSGEIKSLLERQHSHPGPSPVEQPAKGRWRKDKKLGRAPSYTSNSSASVSFRQHPSMDTANSGPLASLIEADAPAPSQQVTYEMPDAQEYRAKMSKKMGTRLMDDSIGTRVESPGLVRDVDANGGTGVGGRVRGRQRSAKNAI</sequence>
<protein>
    <recommendedName>
        <fullName evidence="3">BRCT domain-containing protein</fullName>
    </recommendedName>
</protein>
<evidence type="ECO:0000256" key="2">
    <source>
        <dbReference type="SAM" id="MobiDB-lite"/>
    </source>
</evidence>
<dbReference type="CDD" id="cd17723">
    <property type="entry name" value="BRCT_Rad4_rpt4"/>
    <property type="match status" value="1"/>
</dbReference>
<dbReference type="InterPro" id="IPR001357">
    <property type="entry name" value="BRCT_dom"/>
</dbReference>
<feature type="compositionally biased region" description="Basic residues" evidence="2">
    <location>
        <begin position="725"/>
        <end position="734"/>
    </location>
</feature>
<feature type="compositionally biased region" description="Basic residues" evidence="2">
    <location>
        <begin position="830"/>
        <end position="841"/>
    </location>
</feature>
<dbReference type="Pfam" id="PF00533">
    <property type="entry name" value="BRCT"/>
    <property type="match status" value="1"/>
</dbReference>
<keyword evidence="1" id="KW-0677">Repeat</keyword>
<gene>
    <name evidence="4" type="ORF">D6D28_04312</name>
</gene>
<feature type="region of interest" description="Disordered" evidence="2">
    <location>
        <begin position="215"/>
        <end position="307"/>
    </location>
</feature>
<dbReference type="CDD" id="cd18433">
    <property type="entry name" value="BRCT_Rad4_rpt3"/>
    <property type="match status" value="1"/>
</dbReference>
<evidence type="ECO:0000259" key="3">
    <source>
        <dbReference type="PROSITE" id="PS50172"/>
    </source>
</evidence>
<name>A0A4S8SLU9_AURPU</name>
<dbReference type="EMBL" id="QZAF01000146">
    <property type="protein sequence ID" value="THV71595.1"/>
    <property type="molecule type" value="Genomic_DNA"/>
</dbReference>
<proteinExistence type="predicted"/>
<feature type="region of interest" description="Disordered" evidence="2">
    <location>
        <begin position="799"/>
        <end position="841"/>
    </location>
</feature>
<feature type="compositionally biased region" description="Polar residues" evidence="2">
    <location>
        <begin position="681"/>
        <end position="698"/>
    </location>
</feature>
<dbReference type="Pfam" id="PF12738">
    <property type="entry name" value="PTCB-BRCT"/>
    <property type="match status" value="1"/>
</dbReference>